<gene>
    <name evidence="12" type="ORF">WHR41_05335</name>
</gene>
<comment type="caution">
    <text evidence="12">The sequence shown here is derived from an EMBL/GenBank/DDBJ whole genome shotgun (WGS) entry which is preliminary data.</text>
</comment>
<evidence type="ECO:0000256" key="7">
    <source>
        <dbReference type="ARBA" id="ARBA00029873"/>
    </source>
</evidence>
<organism evidence="12 13">
    <name type="scientific">Cladosporium halotolerans</name>
    <dbReference type="NCBI Taxonomy" id="1052096"/>
    <lineage>
        <taxon>Eukaryota</taxon>
        <taxon>Fungi</taxon>
        <taxon>Dikarya</taxon>
        <taxon>Ascomycota</taxon>
        <taxon>Pezizomycotina</taxon>
        <taxon>Dothideomycetes</taxon>
        <taxon>Dothideomycetidae</taxon>
        <taxon>Cladosporiales</taxon>
        <taxon>Cladosporiaceae</taxon>
        <taxon>Cladosporium</taxon>
    </lineage>
</organism>
<dbReference type="SUPFAM" id="SSF57850">
    <property type="entry name" value="RING/U-box"/>
    <property type="match status" value="1"/>
</dbReference>
<dbReference type="GO" id="GO:0070985">
    <property type="term" value="C:transcription factor TFIIK complex"/>
    <property type="evidence" value="ECO:0007669"/>
    <property type="project" value="UniProtKB-ARBA"/>
</dbReference>
<dbReference type="InterPro" id="IPR017907">
    <property type="entry name" value="Znf_RING_CS"/>
</dbReference>
<reference evidence="12 13" key="1">
    <citation type="journal article" date="2020" name="Microbiol. Resour. Announc.">
        <title>Draft Genome Sequence of a Cladosporium Species Isolated from the Mesophotic Ascidian Didemnum maculosum.</title>
        <authorList>
            <person name="Gioti A."/>
            <person name="Siaperas R."/>
            <person name="Nikolaivits E."/>
            <person name="Le Goff G."/>
            <person name="Ouazzani J."/>
            <person name="Kotoulas G."/>
            <person name="Topakas E."/>
        </authorList>
    </citation>
    <scope>NUCLEOTIDE SEQUENCE [LARGE SCALE GENOMIC DNA]</scope>
    <source>
        <strain evidence="12 13">TM138-S3</strain>
    </source>
</reference>
<keyword evidence="6" id="KW-0539">Nucleus</keyword>
<feature type="domain" description="RING-type" evidence="11">
    <location>
        <begin position="49"/>
        <end position="92"/>
    </location>
</feature>
<dbReference type="Pfam" id="PF17121">
    <property type="entry name" value="zf-C3HC4_5"/>
    <property type="match status" value="1"/>
</dbReference>
<dbReference type="CDD" id="cd16573">
    <property type="entry name" value="RING-HC_TFB3-like"/>
    <property type="match status" value="1"/>
</dbReference>
<keyword evidence="13" id="KW-1185">Reference proteome</keyword>
<dbReference type="GO" id="GO:0008270">
    <property type="term" value="F:zinc ion binding"/>
    <property type="evidence" value="ECO:0007669"/>
    <property type="project" value="UniProtKB-KW"/>
</dbReference>
<dbReference type="NCBIfam" id="TIGR00570">
    <property type="entry name" value="cdk7"/>
    <property type="match status" value="1"/>
</dbReference>
<evidence type="ECO:0000256" key="8">
    <source>
        <dbReference type="ARBA" id="ARBA00033277"/>
    </source>
</evidence>
<feature type="region of interest" description="Disordered" evidence="10">
    <location>
        <begin position="1"/>
        <end position="33"/>
    </location>
</feature>
<dbReference type="InterPro" id="IPR004575">
    <property type="entry name" value="MAT1/Tfb3"/>
</dbReference>
<feature type="compositionally biased region" description="Gly residues" evidence="10">
    <location>
        <begin position="16"/>
        <end position="27"/>
    </location>
</feature>
<dbReference type="PROSITE" id="PS50089">
    <property type="entry name" value="ZF_RING_2"/>
    <property type="match status" value="1"/>
</dbReference>
<evidence type="ECO:0000256" key="6">
    <source>
        <dbReference type="ARBA" id="ARBA00023242"/>
    </source>
</evidence>
<dbReference type="EMBL" id="JAAQHG020000014">
    <property type="protein sequence ID" value="KAL1586475.1"/>
    <property type="molecule type" value="Genomic_DNA"/>
</dbReference>
<dbReference type="PANTHER" id="PTHR12683">
    <property type="entry name" value="CDK-ACTIVATING KINASE ASSEMBLY FACTOR MAT1"/>
    <property type="match status" value="1"/>
</dbReference>
<dbReference type="InterPro" id="IPR001841">
    <property type="entry name" value="Znf_RING"/>
</dbReference>
<evidence type="ECO:0000259" key="11">
    <source>
        <dbReference type="PROSITE" id="PS50089"/>
    </source>
</evidence>
<dbReference type="AlphaFoldDB" id="A0AB34KSE6"/>
<evidence type="ECO:0000256" key="1">
    <source>
        <dbReference type="ARBA" id="ARBA00004123"/>
    </source>
</evidence>
<dbReference type="Proteomes" id="UP000803884">
    <property type="component" value="Unassembled WGS sequence"/>
</dbReference>
<dbReference type="InterPro" id="IPR015877">
    <property type="entry name" value="MAT1_centre"/>
</dbReference>
<feature type="region of interest" description="Disordered" evidence="10">
    <location>
        <begin position="194"/>
        <end position="225"/>
    </location>
</feature>
<evidence type="ECO:0000313" key="13">
    <source>
        <dbReference type="Proteomes" id="UP000803884"/>
    </source>
</evidence>
<name>A0AB34KSE6_9PEZI</name>
<keyword evidence="5" id="KW-0862">Zinc</keyword>
<evidence type="ECO:0000313" key="12">
    <source>
        <dbReference type="EMBL" id="KAL1586475.1"/>
    </source>
</evidence>
<dbReference type="Pfam" id="PF06391">
    <property type="entry name" value="MAT1"/>
    <property type="match status" value="1"/>
</dbReference>
<feature type="region of interest" description="Disordered" evidence="10">
    <location>
        <begin position="239"/>
        <end position="280"/>
    </location>
</feature>
<keyword evidence="3" id="KW-0479">Metal-binding</keyword>
<dbReference type="GO" id="GO:0061575">
    <property type="term" value="F:cyclin-dependent protein serine/threonine kinase activator activity"/>
    <property type="evidence" value="ECO:0007669"/>
    <property type="project" value="InterPro"/>
</dbReference>
<dbReference type="FunFam" id="3.30.40.10:FF:000037">
    <property type="entry name" value="Cdk-activating kinase assembly factor MAT1, centre"/>
    <property type="match status" value="1"/>
</dbReference>
<dbReference type="PANTHER" id="PTHR12683:SF13">
    <property type="entry name" value="CDK-ACTIVATING KINASE ASSEMBLY FACTOR MAT1"/>
    <property type="match status" value="1"/>
</dbReference>
<feature type="compositionally biased region" description="Basic and acidic residues" evidence="10">
    <location>
        <begin position="257"/>
        <end position="266"/>
    </location>
</feature>
<accession>A0AB34KSE6</accession>
<proteinExistence type="predicted"/>
<comment type="subcellular location">
    <subcellularLocation>
        <location evidence="1">Nucleus</location>
    </subcellularLocation>
</comment>
<dbReference type="GO" id="GO:0006357">
    <property type="term" value="P:regulation of transcription by RNA polymerase II"/>
    <property type="evidence" value="ECO:0007669"/>
    <property type="project" value="TreeGrafter"/>
</dbReference>
<dbReference type="GeneID" id="96006778"/>
<dbReference type="RefSeq" id="XP_069229580.1">
    <property type="nucleotide sequence ID" value="XM_069373940.1"/>
</dbReference>
<dbReference type="Gene3D" id="3.30.40.10">
    <property type="entry name" value="Zinc/RING finger domain, C3HC4 (zinc finger)"/>
    <property type="match status" value="1"/>
</dbReference>
<evidence type="ECO:0000256" key="2">
    <source>
        <dbReference type="ARBA" id="ARBA00022257"/>
    </source>
</evidence>
<dbReference type="InterPro" id="IPR013083">
    <property type="entry name" value="Znf_RING/FYVE/PHD"/>
</dbReference>
<protein>
    <recommendedName>
        <fullName evidence="2">RNA polymerase II transcription factor B subunit 3</fullName>
    </recommendedName>
    <alternativeName>
        <fullName evidence="8">RNA polymerase II transcription factor B 38 kDa subunit</fullName>
    </alternativeName>
    <alternativeName>
        <fullName evidence="7">RNA polymerase II transcription factor B p38 subunit</fullName>
    </alternativeName>
</protein>
<evidence type="ECO:0000256" key="3">
    <source>
        <dbReference type="ARBA" id="ARBA00022723"/>
    </source>
</evidence>
<evidence type="ECO:0000256" key="10">
    <source>
        <dbReference type="SAM" id="MobiDB-lite"/>
    </source>
</evidence>
<evidence type="ECO:0000256" key="5">
    <source>
        <dbReference type="ARBA" id="ARBA00022833"/>
    </source>
</evidence>
<dbReference type="PROSITE" id="PS00518">
    <property type="entry name" value="ZF_RING_1"/>
    <property type="match status" value="1"/>
</dbReference>
<keyword evidence="4 9" id="KW-0863">Zinc-finger</keyword>
<dbReference type="GO" id="GO:0006289">
    <property type="term" value="P:nucleotide-excision repair"/>
    <property type="evidence" value="ECO:0007669"/>
    <property type="project" value="InterPro"/>
</dbReference>
<sequence length="394" mass="44476">MSRAAQSKPAPAVKRPGGGGGSGGDAADGGRLHDDLSSLRVADPATESCPVCKSSRYLNANLRFLVNPECYHKMCESCVDRIFSHGPAQCPLPGCKRTLRKHRFRVQTFEDIKVEREVDIRKRVALVFNKREEDFEDLRAYNDYLNDVEDITFNLVEGIDVEKSNQRLESYRSLHADEIAANQHLAQEEKMSYKELQKQERQQAKLRREAAHREEEEERREAAETKRDMLNRLAMGTEDAETVAKEGQQVQLKRRMDRQAAAERQRQLQAASDMNNGSSNLVIKGLKSRKAPEPEAPIDPFGGLSFEGRQYYNLQDEYTWEVIQNPKKDKVVRAGGYDVMEQFGGRALCEAFSGLGVFVADETSEGVKGEQDERVAGTRRAEVGAKDVKMEDPF</sequence>
<evidence type="ECO:0000256" key="4">
    <source>
        <dbReference type="ARBA" id="ARBA00022771"/>
    </source>
</evidence>
<evidence type="ECO:0000256" key="9">
    <source>
        <dbReference type="PROSITE-ProRule" id="PRU00175"/>
    </source>
</evidence>